<sequence length="120" mass="12635">MGVGDDAPDWTRVYDALASSQRRVVVRYLAANGGAVSVFDIATHVAADTEMAWSTDVIESVSVGLNHVHLPKLVAAGLVEWDDDVVSSTPLLTRIPLETLTPAGPGVTPDKDPGRRSGVS</sequence>
<evidence type="ECO:0000313" key="4">
    <source>
        <dbReference type="Proteomes" id="UP001596388"/>
    </source>
</evidence>
<keyword evidence="4" id="KW-1185">Reference proteome</keyword>
<feature type="domain" description="DUF7344" evidence="2">
    <location>
        <begin position="14"/>
        <end position="84"/>
    </location>
</feature>
<name>A0ABD5X1Q8_9EURY</name>
<accession>A0ABD5X1Q8</accession>
<evidence type="ECO:0000259" key="2">
    <source>
        <dbReference type="Pfam" id="PF24035"/>
    </source>
</evidence>
<reference evidence="3 4" key="1">
    <citation type="journal article" date="2019" name="Int. J. Syst. Evol. Microbiol.">
        <title>The Global Catalogue of Microorganisms (GCM) 10K type strain sequencing project: providing services to taxonomists for standard genome sequencing and annotation.</title>
        <authorList>
            <consortium name="The Broad Institute Genomics Platform"/>
            <consortium name="The Broad Institute Genome Sequencing Center for Infectious Disease"/>
            <person name="Wu L."/>
            <person name="Ma J."/>
        </authorList>
    </citation>
    <scope>NUCLEOTIDE SEQUENCE [LARGE SCALE GENOMIC DNA]</scope>
    <source>
        <strain evidence="3 4">DT55</strain>
    </source>
</reference>
<evidence type="ECO:0000256" key="1">
    <source>
        <dbReference type="SAM" id="MobiDB-lite"/>
    </source>
</evidence>
<dbReference type="GeneID" id="79270627"/>
<dbReference type="InterPro" id="IPR036388">
    <property type="entry name" value="WH-like_DNA-bd_sf"/>
</dbReference>
<organism evidence="3 4">
    <name type="scientific">Halobaculum marinum</name>
    <dbReference type="NCBI Taxonomy" id="3031996"/>
    <lineage>
        <taxon>Archaea</taxon>
        <taxon>Methanobacteriati</taxon>
        <taxon>Methanobacteriota</taxon>
        <taxon>Stenosarchaea group</taxon>
        <taxon>Halobacteria</taxon>
        <taxon>Halobacteriales</taxon>
        <taxon>Haloferacaceae</taxon>
        <taxon>Halobaculum</taxon>
    </lineage>
</organism>
<dbReference type="RefSeq" id="WP_276237039.1">
    <property type="nucleotide sequence ID" value="NZ_CP119989.1"/>
</dbReference>
<feature type="compositionally biased region" description="Basic and acidic residues" evidence="1">
    <location>
        <begin position="109"/>
        <end position="120"/>
    </location>
</feature>
<dbReference type="Gene3D" id="1.10.10.10">
    <property type="entry name" value="Winged helix-like DNA-binding domain superfamily/Winged helix DNA-binding domain"/>
    <property type="match status" value="1"/>
</dbReference>
<comment type="caution">
    <text evidence="3">The sequence shown here is derived from an EMBL/GenBank/DDBJ whole genome shotgun (WGS) entry which is preliminary data.</text>
</comment>
<proteinExistence type="predicted"/>
<dbReference type="InterPro" id="IPR055768">
    <property type="entry name" value="DUF7344"/>
</dbReference>
<feature type="region of interest" description="Disordered" evidence="1">
    <location>
        <begin position="98"/>
        <end position="120"/>
    </location>
</feature>
<dbReference type="Pfam" id="PF24035">
    <property type="entry name" value="DUF7344"/>
    <property type="match status" value="1"/>
</dbReference>
<protein>
    <submittedName>
        <fullName evidence="3">ArsR family transcriptional regulator</fullName>
    </submittedName>
</protein>
<evidence type="ECO:0000313" key="3">
    <source>
        <dbReference type="EMBL" id="MFC7098445.1"/>
    </source>
</evidence>
<gene>
    <name evidence="3" type="ORF">ACFQKD_14140</name>
</gene>
<dbReference type="AlphaFoldDB" id="A0ABD5X1Q8"/>
<dbReference type="EMBL" id="JBHTAG010000003">
    <property type="protein sequence ID" value="MFC7098445.1"/>
    <property type="molecule type" value="Genomic_DNA"/>
</dbReference>
<dbReference type="Proteomes" id="UP001596388">
    <property type="component" value="Unassembled WGS sequence"/>
</dbReference>